<accession>A0A7S1AVS6</accession>
<dbReference type="EMBL" id="HBFQ01057303">
    <property type="protein sequence ID" value="CAD8866339.1"/>
    <property type="molecule type" value="Transcribed_RNA"/>
</dbReference>
<gene>
    <name evidence="3" type="ORF">NSCI0253_LOCUS40694</name>
</gene>
<evidence type="ECO:0000256" key="2">
    <source>
        <dbReference type="SAM" id="MobiDB-lite"/>
    </source>
</evidence>
<reference evidence="3" key="1">
    <citation type="submission" date="2021-01" db="EMBL/GenBank/DDBJ databases">
        <authorList>
            <person name="Corre E."/>
            <person name="Pelletier E."/>
            <person name="Niang G."/>
            <person name="Scheremetjew M."/>
            <person name="Finn R."/>
            <person name="Kale V."/>
            <person name="Holt S."/>
            <person name="Cochrane G."/>
            <person name="Meng A."/>
            <person name="Brown T."/>
            <person name="Cohen L."/>
        </authorList>
    </citation>
    <scope>NUCLEOTIDE SEQUENCE</scope>
</reference>
<feature type="coiled-coil region" evidence="1">
    <location>
        <begin position="168"/>
        <end position="221"/>
    </location>
</feature>
<evidence type="ECO:0000256" key="1">
    <source>
        <dbReference type="SAM" id="Coils"/>
    </source>
</evidence>
<feature type="coiled-coil region" evidence="1">
    <location>
        <begin position="24"/>
        <end position="93"/>
    </location>
</feature>
<evidence type="ECO:0000313" key="3">
    <source>
        <dbReference type="EMBL" id="CAD8866339.1"/>
    </source>
</evidence>
<sequence length="297" mass="34371">MPTPNLDDESFCSESSLAPSVVDIKRLMKVKQDQELRLKMLQNRVNRLNNQEEGVWKQVARTQQRTSKTLDMQRQVQAEKEQLRQERELLAQDEVSRERAREIRLRSINAHTLRQLKFEENRAAGKQVREESQRMMSVLTGYKQQALQSKAMHVDVCRQHRTQQKLRAELNERRREQARQDMNELKFAELQEQILNADLDIDEAEQEELEALRRLQNSQSVQSEVLDRCAALSPALVPTSVSPRRCVADMNGSMAASRSSPRVASHRSLQASPRGLGQINEDVRRRSPRFPNRALSP</sequence>
<organism evidence="3">
    <name type="scientific">Noctiluca scintillans</name>
    <name type="common">Sea sparkle</name>
    <name type="synonym">Red tide dinoflagellate</name>
    <dbReference type="NCBI Taxonomy" id="2966"/>
    <lineage>
        <taxon>Eukaryota</taxon>
        <taxon>Sar</taxon>
        <taxon>Alveolata</taxon>
        <taxon>Dinophyceae</taxon>
        <taxon>Noctilucales</taxon>
        <taxon>Noctilucaceae</taxon>
        <taxon>Noctiluca</taxon>
    </lineage>
</organism>
<keyword evidence="1" id="KW-0175">Coiled coil</keyword>
<protein>
    <submittedName>
        <fullName evidence="3">Uncharacterized protein</fullName>
    </submittedName>
</protein>
<proteinExistence type="predicted"/>
<feature type="region of interest" description="Disordered" evidence="2">
    <location>
        <begin position="252"/>
        <end position="297"/>
    </location>
</feature>
<dbReference type="AlphaFoldDB" id="A0A7S1AVS6"/>
<name>A0A7S1AVS6_NOCSC</name>
<feature type="compositionally biased region" description="Polar residues" evidence="2">
    <location>
        <begin position="254"/>
        <end position="271"/>
    </location>
</feature>